<sequence length="140" mass="15792">DSAYTVSERVIPIHKKPAALEPANAAFDKMVSTIRVRSEHCMGALKGRFQSLRGLRVLINRKRDHVFATRWIEMCMILHNLVVDVEGDEWAQWFIEQVPAGEVVNRNEENAAADVRPGADAKRATLVADYAAYRAVFNEI</sequence>
<dbReference type="OrthoDB" id="2408877at2759"/>
<dbReference type="Proteomes" id="UP000076798">
    <property type="component" value="Unassembled WGS sequence"/>
</dbReference>
<dbReference type="EMBL" id="KV428039">
    <property type="protein sequence ID" value="KZT39960.1"/>
    <property type="molecule type" value="Genomic_DNA"/>
</dbReference>
<dbReference type="GO" id="GO:0046872">
    <property type="term" value="F:metal ion binding"/>
    <property type="evidence" value="ECO:0007669"/>
    <property type="project" value="UniProtKB-KW"/>
</dbReference>
<accession>A0A166EUI2</accession>
<dbReference type="InterPro" id="IPR027806">
    <property type="entry name" value="HARBI1_dom"/>
</dbReference>
<reference evidence="4 5" key="1">
    <citation type="journal article" date="2016" name="Mol. Biol. Evol.">
        <title>Comparative Genomics of Early-Diverging Mushroom-Forming Fungi Provides Insights into the Origins of Lignocellulose Decay Capabilities.</title>
        <authorList>
            <person name="Nagy L.G."/>
            <person name="Riley R."/>
            <person name="Tritt A."/>
            <person name="Adam C."/>
            <person name="Daum C."/>
            <person name="Floudas D."/>
            <person name="Sun H."/>
            <person name="Yadav J.S."/>
            <person name="Pangilinan J."/>
            <person name="Larsson K.H."/>
            <person name="Matsuura K."/>
            <person name="Barry K."/>
            <person name="Labutti K."/>
            <person name="Kuo R."/>
            <person name="Ohm R.A."/>
            <person name="Bhattacharya S.S."/>
            <person name="Shirouzu T."/>
            <person name="Yoshinaga Y."/>
            <person name="Martin F.M."/>
            <person name="Grigoriev I.V."/>
            <person name="Hibbett D.S."/>
        </authorList>
    </citation>
    <scope>NUCLEOTIDE SEQUENCE [LARGE SCALE GENOMIC DNA]</scope>
    <source>
        <strain evidence="4 5">HHB10207 ss-3</strain>
    </source>
</reference>
<evidence type="ECO:0000313" key="5">
    <source>
        <dbReference type="Proteomes" id="UP000076798"/>
    </source>
</evidence>
<evidence type="ECO:0000259" key="3">
    <source>
        <dbReference type="Pfam" id="PF13359"/>
    </source>
</evidence>
<name>A0A166EUI2_9AGAM</name>
<keyword evidence="5" id="KW-1185">Reference proteome</keyword>
<dbReference type="AlphaFoldDB" id="A0A166EUI2"/>
<organism evidence="4 5">
    <name type="scientific">Sistotremastrum suecicum HHB10207 ss-3</name>
    <dbReference type="NCBI Taxonomy" id="1314776"/>
    <lineage>
        <taxon>Eukaryota</taxon>
        <taxon>Fungi</taxon>
        <taxon>Dikarya</taxon>
        <taxon>Basidiomycota</taxon>
        <taxon>Agaricomycotina</taxon>
        <taxon>Agaricomycetes</taxon>
        <taxon>Sistotremastrales</taxon>
        <taxon>Sistotremastraceae</taxon>
        <taxon>Sistotremastrum</taxon>
    </lineage>
</organism>
<evidence type="ECO:0000256" key="2">
    <source>
        <dbReference type="ARBA" id="ARBA00022723"/>
    </source>
</evidence>
<dbReference type="Pfam" id="PF13359">
    <property type="entry name" value="DDE_Tnp_4"/>
    <property type="match status" value="1"/>
</dbReference>
<evidence type="ECO:0000313" key="4">
    <source>
        <dbReference type="EMBL" id="KZT39960.1"/>
    </source>
</evidence>
<evidence type="ECO:0000256" key="1">
    <source>
        <dbReference type="ARBA" id="ARBA00001968"/>
    </source>
</evidence>
<comment type="cofactor">
    <cofactor evidence="1">
        <name>a divalent metal cation</name>
        <dbReference type="ChEBI" id="CHEBI:60240"/>
    </cofactor>
</comment>
<proteinExistence type="predicted"/>
<protein>
    <recommendedName>
        <fullName evidence="3">DDE Tnp4 domain-containing protein</fullName>
    </recommendedName>
</protein>
<feature type="non-terminal residue" evidence="4">
    <location>
        <position position="1"/>
    </location>
</feature>
<dbReference type="STRING" id="1314776.A0A166EUI2"/>
<keyword evidence="2" id="KW-0479">Metal-binding</keyword>
<gene>
    <name evidence="4" type="ORF">SISSUDRAFT_984079</name>
</gene>
<feature type="domain" description="DDE Tnp4" evidence="3">
    <location>
        <begin position="1"/>
        <end position="80"/>
    </location>
</feature>